<dbReference type="Gene3D" id="3.30.930.10">
    <property type="entry name" value="Bira Bifunctional Protein, Domain 2"/>
    <property type="match status" value="1"/>
</dbReference>
<dbReference type="PANTHER" id="PTHR10947:SF0">
    <property type="entry name" value="PHENYLALANINE--TRNA LIGASE BETA SUBUNIT"/>
    <property type="match status" value="1"/>
</dbReference>
<organism evidence="2 3">
    <name type="scientific">Volvox reticuliferus</name>
    <dbReference type="NCBI Taxonomy" id="1737510"/>
    <lineage>
        <taxon>Eukaryota</taxon>
        <taxon>Viridiplantae</taxon>
        <taxon>Chlorophyta</taxon>
        <taxon>core chlorophytes</taxon>
        <taxon>Chlorophyceae</taxon>
        <taxon>CS clade</taxon>
        <taxon>Chlamydomonadales</taxon>
        <taxon>Volvocaceae</taxon>
        <taxon>Volvox</taxon>
    </lineage>
</organism>
<evidence type="ECO:0000313" key="2">
    <source>
        <dbReference type="EMBL" id="GIL81593.1"/>
    </source>
</evidence>
<gene>
    <name evidence="2" type="ORF">Vretifemale_10597</name>
</gene>
<proteinExistence type="predicted"/>
<evidence type="ECO:0000259" key="1">
    <source>
        <dbReference type="Pfam" id="PF17759"/>
    </source>
</evidence>
<comment type="caution">
    <text evidence="2">The sequence shown here is derived from an EMBL/GenBank/DDBJ whole genome shotgun (WGS) entry which is preliminary data.</text>
</comment>
<dbReference type="SUPFAM" id="SSF55681">
    <property type="entry name" value="Class II aaRS and biotin synthetases"/>
    <property type="match status" value="1"/>
</dbReference>
<reference evidence="2" key="1">
    <citation type="journal article" date="2021" name="Proc. Natl. Acad. Sci. U.S.A.">
        <title>Three genomes in the algal genus Volvox reveal the fate of a haploid sex-determining region after a transition to homothallism.</title>
        <authorList>
            <person name="Yamamoto K."/>
            <person name="Hamaji T."/>
            <person name="Kawai-Toyooka H."/>
            <person name="Matsuzaki R."/>
            <person name="Takahashi F."/>
            <person name="Nishimura Y."/>
            <person name="Kawachi M."/>
            <person name="Noguchi H."/>
            <person name="Minakuchi Y."/>
            <person name="Umen J.G."/>
            <person name="Toyoda A."/>
            <person name="Nozaki H."/>
        </authorList>
    </citation>
    <scope>NUCLEOTIDE SEQUENCE</scope>
    <source>
        <strain evidence="2">NIES-3786</strain>
    </source>
</reference>
<dbReference type="InterPro" id="IPR041616">
    <property type="entry name" value="PheRS_beta_core"/>
</dbReference>
<dbReference type="Proteomes" id="UP000747110">
    <property type="component" value="Unassembled WGS sequence"/>
</dbReference>
<dbReference type="PANTHER" id="PTHR10947">
    <property type="entry name" value="PHENYLALANYL-TRNA SYNTHETASE BETA CHAIN AND LEUCINE-RICH REPEAT-CONTAINING PROTEIN 47"/>
    <property type="match status" value="1"/>
</dbReference>
<accession>A0A8J4CH37</accession>
<dbReference type="AlphaFoldDB" id="A0A8J4CH37"/>
<dbReference type="GO" id="GO:0004826">
    <property type="term" value="F:phenylalanine-tRNA ligase activity"/>
    <property type="evidence" value="ECO:0007669"/>
    <property type="project" value="InterPro"/>
</dbReference>
<dbReference type="EMBL" id="BNCP01000022">
    <property type="protein sequence ID" value="GIL81593.1"/>
    <property type="molecule type" value="Genomic_DNA"/>
</dbReference>
<evidence type="ECO:0000313" key="3">
    <source>
        <dbReference type="Proteomes" id="UP000747110"/>
    </source>
</evidence>
<feature type="domain" description="Phenylalanyl tRNA synthetase beta chain core" evidence="1">
    <location>
        <begin position="27"/>
        <end position="96"/>
    </location>
</feature>
<dbReference type="GO" id="GO:0009328">
    <property type="term" value="C:phenylalanine-tRNA ligase complex"/>
    <property type="evidence" value="ECO:0007669"/>
    <property type="project" value="TreeGrafter"/>
</dbReference>
<sequence>PCLGHLSVPATYICTHRWHSITLCMWQVCRTSMLGSVLKMLAANVHSVLPIKLFEVGNIVLLDPSRPLGARYEWRLVAVYCDSASGMNAIQALLDRVMGSLVWLRGGRGR</sequence>
<feature type="non-terminal residue" evidence="2">
    <location>
        <position position="1"/>
    </location>
</feature>
<protein>
    <recommendedName>
        <fullName evidence="1">Phenylalanyl tRNA synthetase beta chain core domain-containing protein</fullName>
    </recommendedName>
</protein>
<dbReference type="GO" id="GO:0006432">
    <property type="term" value="P:phenylalanyl-tRNA aminoacylation"/>
    <property type="evidence" value="ECO:0007669"/>
    <property type="project" value="InterPro"/>
</dbReference>
<name>A0A8J4CH37_9CHLO</name>
<dbReference type="Pfam" id="PF17759">
    <property type="entry name" value="tRNA_synthFbeta"/>
    <property type="match status" value="1"/>
</dbReference>
<keyword evidence="3" id="KW-1185">Reference proteome</keyword>
<dbReference type="InterPro" id="IPR045864">
    <property type="entry name" value="aa-tRNA-synth_II/BPL/LPL"/>
</dbReference>
<dbReference type="OrthoDB" id="1698572at2759"/>
<dbReference type="InterPro" id="IPR045060">
    <property type="entry name" value="Phe-tRNA-ligase_IIc_bsu"/>
</dbReference>